<sequence>MLHTFDINSVVANLLQNAIEASSQSAEKYLSLSLSLSKGVLKLRIRNSFSEEAKPSRSRLFSAKKQDTLHGFGLRSVRHIVEKYDGVLELNKQGNMFEATAILYLPDEADN</sequence>
<protein>
    <submittedName>
        <fullName evidence="2">Sensor histidine kinase</fullName>
    </submittedName>
</protein>
<accession>A0ABS7L4S0</accession>
<dbReference type="PANTHER" id="PTHR40448:SF1">
    <property type="entry name" value="TWO-COMPONENT SENSOR HISTIDINE KINASE"/>
    <property type="match status" value="1"/>
</dbReference>
<dbReference type="SUPFAM" id="SSF55874">
    <property type="entry name" value="ATPase domain of HSP90 chaperone/DNA topoisomerase II/histidine kinase"/>
    <property type="match status" value="1"/>
</dbReference>
<organism evidence="2 3">
    <name type="scientific">Sellimonas caecigallum</name>
    <dbReference type="NCBI Taxonomy" id="2592333"/>
    <lineage>
        <taxon>Bacteria</taxon>
        <taxon>Bacillati</taxon>
        <taxon>Bacillota</taxon>
        <taxon>Clostridia</taxon>
        <taxon>Lachnospirales</taxon>
        <taxon>Lachnospiraceae</taxon>
        <taxon>Sellimonas</taxon>
    </lineage>
</organism>
<name>A0ABS7L4S0_9FIRM</name>
<dbReference type="Proteomes" id="UP000779049">
    <property type="component" value="Unassembled WGS sequence"/>
</dbReference>
<evidence type="ECO:0000313" key="2">
    <source>
        <dbReference type="EMBL" id="MBY0758036.1"/>
    </source>
</evidence>
<keyword evidence="2" id="KW-0808">Transferase</keyword>
<proteinExistence type="predicted"/>
<dbReference type="InterPro" id="IPR036890">
    <property type="entry name" value="HATPase_C_sf"/>
</dbReference>
<comment type="caution">
    <text evidence="2">The sequence shown here is derived from an EMBL/GenBank/DDBJ whole genome shotgun (WGS) entry which is preliminary data.</text>
</comment>
<evidence type="ECO:0000313" key="3">
    <source>
        <dbReference type="Proteomes" id="UP000779049"/>
    </source>
</evidence>
<dbReference type="Pfam" id="PF14501">
    <property type="entry name" value="HATPase_c_5"/>
    <property type="match status" value="1"/>
</dbReference>
<gene>
    <name evidence="2" type="ORF">FLB61_02800</name>
</gene>
<dbReference type="InterPro" id="IPR032834">
    <property type="entry name" value="NatK-like_C"/>
</dbReference>
<dbReference type="GO" id="GO:0016301">
    <property type="term" value="F:kinase activity"/>
    <property type="evidence" value="ECO:0007669"/>
    <property type="project" value="UniProtKB-KW"/>
</dbReference>
<keyword evidence="3" id="KW-1185">Reference proteome</keyword>
<evidence type="ECO:0000259" key="1">
    <source>
        <dbReference type="Pfam" id="PF14501"/>
    </source>
</evidence>
<keyword evidence="2" id="KW-0418">Kinase</keyword>
<dbReference type="EMBL" id="VIRV01000002">
    <property type="protein sequence ID" value="MBY0758036.1"/>
    <property type="molecule type" value="Genomic_DNA"/>
</dbReference>
<dbReference type="PANTHER" id="PTHR40448">
    <property type="entry name" value="TWO-COMPONENT SENSOR HISTIDINE KINASE"/>
    <property type="match status" value="1"/>
</dbReference>
<reference evidence="2 3" key="1">
    <citation type="journal article" date="2020" name="New Microbes New Infect">
        <title>Sellimonas caecigallum sp. nov., description and genome sequence of a new member of the Sellimonas genus isolated from the cecum of feral chicken.</title>
        <authorList>
            <person name="Wongkuna S."/>
            <person name="Ghimire S."/>
            <person name="Antony L."/>
            <person name="Chankhamhaengdecha S."/>
            <person name="Janvilisri T."/>
            <person name="Scaria J."/>
        </authorList>
    </citation>
    <scope>NUCLEOTIDE SEQUENCE [LARGE SCALE GENOMIC DNA]</scope>
    <source>
        <strain evidence="2 3">SW451</strain>
    </source>
</reference>
<dbReference type="Gene3D" id="3.30.565.10">
    <property type="entry name" value="Histidine kinase-like ATPase, C-terminal domain"/>
    <property type="match status" value="1"/>
</dbReference>
<feature type="domain" description="Sensor histidine kinase NatK-like C-terminal" evidence="1">
    <location>
        <begin position="2"/>
        <end position="99"/>
    </location>
</feature>
<dbReference type="RefSeq" id="WP_405121559.1">
    <property type="nucleotide sequence ID" value="NZ_CP173660.1"/>
</dbReference>